<sequence length="561" mass="61025">MVFKPAADQFLPNITLPRDFKPAGYARFFCIVLLLKLLLCPSMTIAQVTEVKKTKEKTTTISGDSGAVLIGDANAVTMTLDGHTFEGVLPFDVTFPIICTPGATDAVTFDQISGVDCWFDVKQDWPDIEKVKADPDKYLKQHVSGTIDLTKKRFTVVIPELKHSSNYFFVFVIKRVLTPTQQGTLTTALQGGLAKAVSEVSKNGTTEISDAQFSALMTDAKTQASAALAATGIKAKFDRLSGDQQKSMLTALQAISTAYVIAATSRRSVTDATSNIRNWDIKLRDFEAAFEQKVTDPVHDANVLALKAIFPLIPPVLDFKDGADALDDTKTNAYITACIALHDAVDKVIPGNSDFATLRSNLKDYTDGLRLKFPRFVSDMKAVQAQNAAQTANFISATAGQLYSTSFISGTSTPGDFQTRANWYVSADLGVALIPDLGLLTPYMGTNIYLRPVNKRHPLKSWQLDERFSFLVGVSVTSLAKTGYRSDLLGGTFNLITGAGLRIADFVRLNGGVAWYGQHASNPLNSNQAIGCSYFVSFSFDIDVKTVFSTLFDTNKTGLIH</sequence>
<name>A0A7D4UFI8_9SPHI</name>
<evidence type="ECO:0000313" key="2">
    <source>
        <dbReference type="Proteomes" id="UP000505355"/>
    </source>
</evidence>
<dbReference type="AlphaFoldDB" id="A0A7D4UFI8"/>
<reference evidence="1 2" key="1">
    <citation type="submission" date="2020-05" db="EMBL/GenBank/DDBJ databases">
        <title>Mucilaginibacter mali sp. nov.</title>
        <authorList>
            <person name="Kim H.S."/>
            <person name="Lee K.C."/>
            <person name="Suh M.K."/>
            <person name="Kim J.-S."/>
            <person name="Han K.-I."/>
            <person name="Eom M.K."/>
            <person name="Shin Y.K."/>
            <person name="Lee J.-S."/>
        </authorList>
    </citation>
    <scope>NUCLEOTIDE SEQUENCE [LARGE SCALE GENOMIC DNA]</scope>
    <source>
        <strain evidence="1 2">G2-14</strain>
    </source>
</reference>
<keyword evidence="2" id="KW-1185">Reference proteome</keyword>
<gene>
    <name evidence="1" type="ORF">HQ865_24705</name>
</gene>
<evidence type="ECO:0000313" key="1">
    <source>
        <dbReference type="EMBL" id="QKJ32819.1"/>
    </source>
</evidence>
<dbReference type="RefSeq" id="WP_173417464.1">
    <property type="nucleotide sequence ID" value="NZ_CP054139.1"/>
</dbReference>
<protein>
    <submittedName>
        <fullName evidence="1">Uncharacterized protein</fullName>
    </submittedName>
</protein>
<dbReference type="KEGG" id="mmab:HQ865_24705"/>
<proteinExistence type="predicted"/>
<dbReference type="EMBL" id="CP054139">
    <property type="protein sequence ID" value="QKJ32819.1"/>
    <property type="molecule type" value="Genomic_DNA"/>
</dbReference>
<organism evidence="1 2">
    <name type="scientific">Mucilaginibacter mali</name>
    <dbReference type="NCBI Taxonomy" id="2740462"/>
    <lineage>
        <taxon>Bacteria</taxon>
        <taxon>Pseudomonadati</taxon>
        <taxon>Bacteroidota</taxon>
        <taxon>Sphingobacteriia</taxon>
        <taxon>Sphingobacteriales</taxon>
        <taxon>Sphingobacteriaceae</taxon>
        <taxon>Mucilaginibacter</taxon>
    </lineage>
</organism>
<dbReference type="Proteomes" id="UP000505355">
    <property type="component" value="Chromosome"/>
</dbReference>
<accession>A0A7D4UFI8</accession>